<dbReference type="InterPro" id="IPR054496">
    <property type="entry name" value="E217_GP41"/>
</dbReference>
<organism evidence="1 2">
    <name type="scientific">Paenibacillus baimaensis</name>
    <dbReference type="NCBI Taxonomy" id="2982185"/>
    <lineage>
        <taxon>Bacteria</taxon>
        <taxon>Bacillati</taxon>
        <taxon>Bacillota</taxon>
        <taxon>Bacilli</taxon>
        <taxon>Bacillales</taxon>
        <taxon>Paenibacillaceae</taxon>
        <taxon>Paenibacillus</taxon>
    </lineage>
</organism>
<dbReference type="Pfam" id="PF22759">
    <property type="entry name" value="E217_GP41"/>
    <property type="match status" value="1"/>
</dbReference>
<evidence type="ECO:0008006" key="3">
    <source>
        <dbReference type="Google" id="ProtNLM"/>
    </source>
</evidence>
<dbReference type="Proteomes" id="UP001652445">
    <property type="component" value="Unassembled WGS sequence"/>
</dbReference>
<dbReference type="NCBIfam" id="NF047561">
    <property type="entry name" value="orf58_phage_fam"/>
    <property type="match status" value="1"/>
</dbReference>
<protein>
    <recommendedName>
        <fullName evidence="3">Phage late control D family protein</fullName>
    </recommendedName>
</protein>
<gene>
    <name evidence="1" type="ORF">OB236_18765</name>
</gene>
<evidence type="ECO:0000313" key="1">
    <source>
        <dbReference type="EMBL" id="MCU6794150.1"/>
    </source>
</evidence>
<comment type="caution">
    <text evidence="1">The sequence shown here is derived from an EMBL/GenBank/DDBJ whole genome shotgun (WGS) entry which is preliminary data.</text>
</comment>
<reference evidence="1 2" key="1">
    <citation type="submission" date="2022-09" db="EMBL/GenBank/DDBJ databases">
        <authorList>
            <person name="Han X.L."/>
            <person name="Wang Q."/>
            <person name="Lu T."/>
        </authorList>
    </citation>
    <scope>NUCLEOTIDE SEQUENCE [LARGE SCALE GENOMIC DNA]</scope>
    <source>
        <strain evidence="1 2">WQ 127069</strain>
    </source>
</reference>
<accession>A0ABT2UHN1</accession>
<evidence type="ECO:0000313" key="2">
    <source>
        <dbReference type="Proteomes" id="UP001652445"/>
    </source>
</evidence>
<proteinExistence type="predicted"/>
<dbReference type="EMBL" id="JAOQIO010000077">
    <property type="protein sequence ID" value="MCU6794150.1"/>
    <property type="molecule type" value="Genomic_DNA"/>
</dbReference>
<name>A0ABT2UHN1_9BACL</name>
<keyword evidence="2" id="KW-1185">Reference proteome</keyword>
<sequence length="265" mass="29248">MVNFGRIVEIQSGSKSLSNKDFTIEFTVPFDNDLLPNESEIKIYNLTDDTIKAFDVGNKLVINAGYTDNVGMILQGIISNKVTQYSGVDKTTTIHVLDAENRDKSEVKDIAFAKGTPASKILDQMTSELGIQVAQFFLNEDFVYEEGYTATGKITDIIKKIAADCGTSAYVNKGQMYIRNLRIGNDAAIALSAETGLIGQPESFDEGEYGFTGLRLKSQLQHRITTATVIKLNSKRHQDATLHIRKGVHRCTGSDFVTEMEGIYP</sequence>
<dbReference type="RefSeq" id="WP_262685349.1">
    <property type="nucleotide sequence ID" value="NZ_JAOQIO010000077.1"/>
</dbReference>